<dbReference type="InterPro" id="IPR000887">
    <property type="entry name" value="Aldlse_KDPG_KHG"/>
</dbReference>
<dbReference type="InterPro" id="IPR013785">
    <property type="entry name" value="Aldolase_TIM"/>
</dbReference>
<dbReference type="Gene3D" id="3.20.20.70">
    <property type="entry name" value="Aldolase class I"/>
    <property type="match status" value="1"/>
</dbReference>
<keyword evidence="5" id="KW-0119">Carbohydrate metabolism</keyword>
<protein>
    <submittedName>
        <fullName evidence="6">Putative 2-dehydro-3-deoxy-6-phosphogalactonate aldolase</fullName>
    </submittedName>
</protein>
<evidence type="ECO:0000256" key="5">
    <source>
        <dbReference type="ARBA" id="ARBA00023277"/>
    </source>
</evidence>
<gene>
    <name evidence="6" type="ORF">SPIROBIBN47_210157</name>
</gene>
<sequence>MASNIKDEIFKGKIVAIIRGIGSDRILDTVGALLEGGIKLLEVTFNQEDESKALDTLKCLELIKSKYDGQVCLGAGTVITEDQVQKAVDAGAEYIISPNTDINIIRRTKELGKISIPGAFTPSEMVAAYNAGADIVKLFPAGILGIEYIKAVLSPLSHIPVVAVGGINVDNVNQFIKAGAKGVGVGGNLVDKKAIYSGEYHKITLVAQTYLKKLEES</sequence>
<proteinExistence type="inferred from homology"/>
<evidence type="ECO:0000256" key="1">
    <source>
        <dbReference type="ARBA" id="ARBA00004761"/>
    </source>
</evidence>
<dbReference type="EMBL" id="FWDM01000014">
    <property type="protein sequence ID" value="SLM11983.1"/>
    <property type="molecule type" value="Genomic_DNA"/>
</dbReference>
<dbReference type="PANTHER" id="PTHR30246">
    <property type="entry name" value="2-KETO-3-DEOXY-6-PHOSPHOGLUCONATE ALDOLASE"/>
    <property type="match status" value="1"/>
</dbReference>
<name>A0A3P3XHM6_9SPIR</name>
<accession>A0A3P3XHM6</accession>
<dbReference type="NCBIfam" id="TIGR01182">
    <property type="entry name" value="eda"/>
    <property type="match status" value="1"/>
</dbReference>
<dbReference type="AlphaFoldDB" id="A0A3P3XHM6"/>
<dbReference type="PANTHER" id="PTHR30246:SF1">
    <property type="entry name" value="2-DEHYDRO-3-DEOXY-6-PHOSPHOGALACTONATE ALDOLASE-RELATED"/>
    <property type="match status" value="1"/>
</dbReference>
<dbReference type="GO" id="GO:0016829">
    <property type="term" value="F:lyase activity"/>
    <property type="evidence" value="ECO:0007669"/>
    <property type="project" value="UniProtKB-KW"/>
</dbReference>
<dbReference type="SUPFAM" id="SSF51569">
    <property type="entry name" value="Aldolase"/>
    <property type="match status" value="1"/>
</dbReference>
<reference evidence="6" key="1">
    <citation type="submission" date="2017-02" db="EMBL/GenBank/DDBJ databases">
        <authorList>
            <person name="Regsiter A."/>
            <person name="William W."/>
        </authorList>
    </citation>
    <scope>NUCLEOTIDE SEQUENCE</scope>
    <source>
        <strain evidence="6">Bib</strain>
    </source>
</reference>
<dbReference type="InterPro" id="IPR031338">
    <property type="entry name" value="KDPG/KHG_AS_2"/>
</dbReference>
<comment type="subunit">
    <text evidence="3">Homotrimer.</text>
</comment>
<evidence type="ECO:0000313" key="6">
    <source>
        <dbReference type="EMBL" id="SLM11983.1"/>
    </source>
</evidence>
<evidence type="ECO:0000256" key="4">
    <source>
        <dbReference type="ARBA" id="ARBA00023239"/>
    </source>
</evidence>
<dbReference type="PROSITE" id="PS00160">
    <property type="entry name" value="ALDOLASE_KDPG_KHG_2"/>
    <property type="match status" value="1"/>
</dbReference>
<dbReference type="Pfam" id="PF01081">
    <property type="entry name" value="Aldolase"/>
    <property type="match status" value="1"/>
</dbReference>
<organism evidence="6">
    <name type="scientific">uncultured spirochete</name>
    <dbReference type="NCBI Taxonomy" id="156406"/>
    <lineage>
        <taxon>Bacteria</taxon>
        <taxon>Pseudomonadati</taxon>
        <taxon>Spirochaetota</taxon>
        <taxon>Spirochaetia</taxon>
        <taxon>Spirochaetales</taxon>
        <taxon>environmental samples</taxon>
    </lineage>
</organism>
<comment type="similarity">
    <text evidence="2">Belongs to the KHG/KDPG aldolase family.</text>
</comment>
<evidence type="ECO:0000256" key="3">
    <source>
        <dbReference type="ARBA" id="ARBA00011233"/>
    </source>
</evidence>
<keyword evidence="4" id="KW-0456">Lyase</keyword>
<evidence type="ECO:0000256" key="2">
    <source>
        <dbReference type="ARBA" id="ARBA00006906"/>
    </source>
</evidence>
<dbReference type="CDD" id="cd00452">
    <property type="entry name" value="KDPG_aldolase"/>
    <property type="match status" value="1"/>
</dbReference>
<comment type="pathway">
    <text evidence="1">Carbohydrate acid metabolism.</text>
</comment>